<feature type="non-terminal residue" evidence="2">
    <location>
        <position position="1"/>
    </location>
</feature>
<feature type="transmembrane region" description="Helical" evidence="1">
    <location>
        <begin position="202"/>
        <end position="223"/>
    </location>
</feature>
<sequence length="283" mass="32928">IPFSWQTAIWKQHRLSASIIDCSDFRFAMLNSSLEHQIRHLYDYRALPFLILQIYIEELLSNIGRAKRSEYRIDPPPTMIEKFNHHINLKRQCLAYITFLCWLIDFDVLIETMFACEPCLRSCLLHDLPIIQAILKYADQELSHLNQLLQFQLCCEHPHLPPPRPPTPKPPTPKPSTPHPPPPEPPHCFCCDHCTQTKHTTYLLLIFLVPLAVALTLFILYIHNNWTSRWLFCLLVLALICHLLIRHYIRSSLNSIRDTFSAYVSETKKAIVAALVLLTAFLE</sequence>
<protein>
    <submittedName>
        <fullName evidence="2">Uncharacterized protein</fullName>
    </submittedName>
</protein>
<accession>A0A074VRV2</accession>
<evidence type="ECO:0000313" key="2">
    <source>
        <dbReference type="EMBL" id="KEQ63480.1"/>
    </source>
</evidence>
<dbReference type="HOGENOM" id="CLU_053356_0_0_1"/>
<dbReference type="AlphaFoldDB" id="A0A074VRV2"/>
<dbReference type="RefSeq" id="XP_040880503.1">
    <property type="nucleotide sequence ID" value="XM_041021313.1"/>
</dbReference>
<keyword evidence="1" id="KW-0472">Membrane</keyword>
<feature type="transmembrane region" description="Helical" evidence="1">
    <location>
        <begin position="229"/>
        <end position="249"/>
    </location>
</feature>
<evidence type="ECO:0000313" key="3">
    <source>
        <dbReference type="Proteomes" id="UP000030672"/>
    </source>
</evidence>
<evidence type="ECO:0000256" key="1">
    <source>
        <dbReference type="SAM" id="Phobius"/>
    </source>
</evidence>
<keyword evidence="3" id="KW-1185">Reference proteome</keyword>
<reference evidence="2 3" key="1">
    <citation type="journal article" date="2014" name="BMC Genomics">
        <title>Genome sequencing of four Aureobasidium pullulans varieties: biotechnological potential, stress tolerance, and description of new species.</title>
        <authorList>
            <person name="Gostin Ar C."/>
            <person name="Ohm R.A."/>
            <person name="Kogej T."/>
            <person name="Sonjak S."/>
            <person name="Turk M."/>
            <person name="Zajc J."/>
            <person name="Zalar P."/>
            <person name="Grube M."/>
            <person name="Sun H."/>
            <person name="Han J."/>
            <person name="Sharma A."/>
            <person name="Chiniquy J."/>
            <person name="Ngan C.Y."/>
            <person name="Lipzen A."/>
            <person name="Barry K."/>
            <person name="Grigoriev I.V."/>
            <person name="Gunde-Cimerman N."/>
        </authorList>
    </citation>
    <scope>NUCLEOTIDE SEQUENCE [LARGE SCALE GENOMIC DNA]</scope>
    <source>
        <strain evidence="2 3">CBS 110374</strain>
    </source>
</reference>
<organism evidence="2 3">
    <name type="scientific">Aureobasidium melanogenum (strain CBS 110374)</name>
    <name type="common">Aureobasidium pullulans var. melanogenum</name>
    <dbReference type="NCBI Taxonomy" id="1043003"/>
    <lineage>
        <taxon>Eukaryota</taxon>
        <taxon>Fungi</taxon>
        <taxon>Dikarya</taxon>
        <taxon>Ascomycota</taxon>
        <taxon>Pezizomycotina</taxon>
        <taxon>Dothideomycetes</taxon>
        <taxon>Dothideomycetidae</taxon>
        <taxon>Dothideales</taxon>
        <taxon>Saccotheciaceae</taxon>
        <taxon>Aureobasidium</taxon>
    </lineage>
</organism>
<dbReference type="GeneID" id="63914686"/>
<proteinExistence type="predicted"/>
<keyword evidence="1" id="KW-0812">Transmembrane</keyword>
<keyword evidence="1" id="KW-1133">Transmembrane helix</keyword>
<name>A0A074VRV2_AURM1</name>
<gene>
    <name evidence="2" type="ORF">M437DRAFT_46724</name>
</gene>
<dbReference type="Proteomes" id="UP000030672">
    <property type="component" value="Unassembled WGS sequence"/>
</dbReference>
<dbReference type="EMBL" id="KL584831">
    <property type="protein sequence ID" value="KEQ63480.1"/>
    <property type="molecule type" value="Genomic_DNA"/>
</dbReference>